<dbReference type="RefSeq" id="WP_007288308.1">
    <property type="nucleotide sequence ID" value="NZ_AAWL01000002.1"/>
</dbReference>
<dbReference type="Gene3D" id="2.40.50.180">
    <property type="entry name" value="CheA-289, Domain 4"/>
    <property type="match status" value="1"/>
</dbReference>
<dbReference type="OrthoDB" id="9794382at2"/>
<dbReference type="InterPro" id="IPR039315">
    <property type="entry name" value="CheW"/>
</dbReference>
<evidence type="ECO:0000259" key="1">
    <source>
        <dbReference type="PROSITE" id="PS50851"/>
    </source>
</evidence>
<sequence length="149" mass="16366">MAENFGSDNQVQVVVFKLGQEEYGINILQVQEIKQMTEITRIPQVPDYITGVINLRGSVLPVMDLKRRLGLAPQPITDDTRIVIVKIDDTAIGMIVDAVTEVLTINRENIEPPQAGICATSPNYLSGVGKLNDRLLILLNVTNIISIGQ</sequence>
<dbReference type="eggNOG" id="COG0835">
    <property type="taxonomic scope" value="Bacteria"/>
</dbReference>
<evidence type="ECO:0000313" key="3">
    <source>
        <dbReference type="Proteomes" id="UP000005139"/>
    </source>
</evidence>
<dbReference type="PANTHER" id="PTHR22617:SF23">
    <property type="entry name" value="CHEMOTAXIS PROTEIN CHEW"/>
    <property type="match status" value="1"/>
</dbReference>
<dbReference type="Pfam" id="PF01584">
    <property type="entry name" value="CheW"/>
    <property type="match status" value="1"/>
</dbReference>
<dbReference type="AlphaFoldDB" id="A1HMP9"/>
<dbReference type="InterPro" id="IPR036061">
    <property type="entry name" value="CheW-like_dom_sf"/>
</dbReference>
<dbReference type="SMART" id="SM00260">
    <property type="entry name" value="CheW"/>
    <property type="match status" value="1"/>
</dbReference>
<comment type="caution">
    <text evidence="2">The sequence shown here is derived from an EMBL/GenBank/DDBJ whole genome shotgun (WGS) entry which is preliminary data.</text>
</comment>
<dbReference type="Proteomes" id="UP000005139">
    <property type="component" value="Unassembled WGS sequence"/>
</dbReference>
<organism evidence="2 3">
    <name type="scientific">Thermosinus carboxydivorans Nor1</name>
    <dbReference type="NCBI Taxonomy" id="401526"/>
    <lineage>
        <taxon>Bacteria</taxon>
        <taxon>Bacillati</taxon>
        <taxon>Bacillota</taxon>
        <taxon>Negativicutes</taxon>
        <taxon>Selenomonadales</taxon>
        <taxon>Sporomusaceae</taxon>
        <taxon>Thermosinus</taxon>
    </lineage>
</organism>
<dbReference type="SUPFAM" id="SSF50341">
    <property type="entry name" value="CheW-like"/>
    <property type="match status" value="1"/>
</dbReference>
<dbReference type="CDD" id="cd00732">
    <property type="entry name" value="CheW"/>
    <property type="match status" value="1"/>
</dbReference>
<dbReference type="PROSITE" id="PS50851">
    <property type="entry name" value="CHEW"/>
    <property type="match status" value="1"/>
</dbReference>
<keyword evidence="3" id="KW-1185">Reference proteome</keyword>
<reference evidence="2 3" key="1">
    <citation type="submission" date="2007-01" db="EMBL/GenBank/DDBJ databases">
        <title>Annotation of the draft genome assembly of Thermosinus carboxydivorans Nor1.</title>
        <authorList>
            <consortium name="US DOE Joint Genome Institute (JGI-ORNL)"/>
            <person name="Larimer F."/>
            <person name="Land M."/>
            <person name="Hauser L."/>
        </authorList>
    </citation>
    <scope>NUCLEOTIDE SEQUENCE [LARGE SCALE GENOMIC DNA]</scope>
    <source>
        <strain evidence="2 3">Nor1</strain>
    </source>
</reference>
<dbReference type="GO" id="GO:0005829">
    <property type="term" value="C:cytosol"/>
    <property type="evidence" value="ECO:0007669"/>
    <property type="project" value="TreeGrafter"/>
</dbReference>
<feature type="domain" description="CheW-like" evidence="1">
    <location>
        <begin position="10"/>
        <end position="149"/>
    </location>
</feature>
<evidence type="ECO:0000313" key="2">
    <source>
        <dbReference type="EMBL" id="EAX48536.1"/>
    </source>
</evidence>
<dbReference type="PANTHER" id="PTHR22617">
    <property type="entry name" value="CHEMOTAXIS SENSOR HISTIDINE KINASE-RELATED"/>
    <property type="match status" value="1"/>
</dbReference>
<name>A1HMP9_9FIRM</name>
<protein>
    <submittedName>
        <fullName evidence="2">CheW protein</fullName>
    </submittedName>
</protein>
<dbReference type="GO" id="GO:0006935">
    <property type="term" value="P:chemotaxis"/>
    <property type="evidence" value="ECO:0007669"/>
    <property type="project" value="InterPro"/>
</dbReference>
<dbReference type="GO" id="GO:0007165">
    <property type="term" value="P:signal transduction"/>
    <property type="evidence" value="ECO:0007669"/>
    <property type="project" value="InterPro"/>
</dbReference>
<dbReference type="EMBL" id="AAWL01000002">
    <property type="protein sequence ID" value="EAX48536.1"/>
    <property type="molecule type" value="Genomic_DNA"/>
</dbReference>
<dbReference type="Gene3D" id="2.30.30.40">
    <property type="entry name" value="SH3 Domains"/>
    <property type="match status" value="1"/>
</dbReference>
<gene>
    <name evidence="2" type="ORF">TcarDRAFT_2008</name>
</gene>
<accession>A1HMP9</accession>
<reference evidence="2 3" key="2">
    <citation type="submission" date="2007-01" db="EMBL/GenBank/DDBJ databases">
        <title>Sequencing of the draft genome and assembly of Thermosinus carboxydivorans Nor1.</title>
        <authorList>
            <consortium name="US DOE Joint Genome Institute (JGI-PGF)"/>
            <person name="Copeland A."/>
            <person name="Lucas S."/>
            <person name="Lapidus A."/>
            <person name="Barry K."/>
            <person name="Glavina del Rio T."/>
            <person name="Dalin E."/>
            <person name="Tice H."/>
            <person name="Bruce D."/>
            <person name="Pitluck S."/>
            <person name="Richardson P."/>
        </authorList>
    </citation>
    <scope>NUCLEOTIDE SEQUENCE [LARGE SCALE GENOMIC DNA]</scope>
    <source>
        <strain evidence="2 3">Nor1</strain>
    </source>
</reference>
<proteinExistence type="predicted"/>
<dbReference type="InterPro" id="IPR002545">
    <property type="entry name" value="CheW-lke_dom"/>
</dbReference>